<dbReference type="InterPro" id="IPR003476">
    <property type="entry name" value="Glyco_hydro_42"/>
</dbReference>
<dbReference type="Pfam" id="PF08532">
    <property type="entry name" value="Glyco_hydro_42M"/>
    <property type="match status" value="1"/>
</dbReference>
<evidence type="ECO:0000256" key="10">
    <source>
        <dbReference type="PIRSR" id="PIRSR001084-2"/>
    </source>
</evidence>
<dbReference type="Gene3D" id="3.20.20.80">
    <property type="entry name" value="Glycosidases"/>
    <property type="match status" value="1"/>
</dbReference>
<comment type="catalytic activity">
    <reaction evidence="1 8">
        <text>Hydrolysis of terminal non-reducing beta-D-galactose residues in beta-D-galactosides.</text>
        <dbReference type="EC" id="3.2.1.23"/>
    </reaction>
</comment>
<dbReference type="GO" id="GO:0046872">
    <property type="term" value="F:metal ion binding"/>
    <property type="evidence" value="ECO:0007669"/>
    <property type="project" value="UniProtKB-KW"/>
</dbReference>
<dbReference type="PIRSF" id="PIRSF001084">
    <property type="entry name" value="B-galactosidase"/>
    <property type="match status" value="1"/>
</dbReference>
<feature type="binding site" evidence="11">
    <location>
        <position position="108"/>
    </location>
    <ligand>
        <name>Zn(2+)</name>
        <dbReference type="ChEBI" id="CHEBI:29105"/>
    </ligand>
</feature>
<feature type="binding site" evidence="11">
    <location>
        <position position="154"/>
    </location>
    <ligand>
        <name>Zn(2+)</name>
        <dbReference type="ChEBI" id="CHEBI:29105"/>
    </ligand>
</feature>
<dbReference type="Gene3D" id="3.40.50.880">
    <property type="match status" value="1"/>
</dbReference>
<dbReference type="Pfam" id="PF02449">
    <property type="entry name" value="Glyco_hydro_42"/>
    <property type="match status" value="1"/>
</dbReference>
<dbReference type="EMBL" id="LS974202">
    <property type="protein sequence ID" value="SSC12662.1"/>
    <property type="molecule type" value="Genomic_DNA"/>
</dbReference>
<keyword evidence="7 8" id="KW-0326">Glycosidase</keyword>
<dbReference type="RefSeq" id="WP_169698938.1">
    <property type="nucleotide sequence ID" value="NZ_LS974202.1"/>
</dbReference>
<dbReference type="InterPro" id="IPR013738">
    <property type="entry name" value="Beta_galactosidase_Trimer"/>
</dbReference>
<evidence type="ECO:0000313" key="15">
    <source>
        <dbReference type="Proteomes" id="UP000250796"/>
    </source>
</evidence>
<dbReference type="EC" id="3.2.1.23" evidence="3 8"/>
<dbReference type="PANTHER" id="PTHR36447">
    <property type="entry name" value="BETA-GALACTOSIDASE GANA"/>
    <property type="match status" value="1"/>
</dbReference>
<dbReference type="KEGG" id="minf:MESINF_1218"/>
<evidence type="ECO:0000259" key="13">
    <source>
        <dbReference type="Pfam" id="PF08532"/>
    </source>
</evidence>
<evidence type="ECO:0000256" key="7">
    <source>
        <dbReference type="ARBA" id="ARBA00023295"/>
    </source>
</evidence>
<dbReference type="SUPFAM" id="SSF51445">
    <property type="entry name" value="(Trans)glycosidases"/>
    <property type="match status" value="1"/>
</dbReference>
<comment type="similarity">
    <text evidence="2 8">Belongs to the glycosyl hydrolase 42 family.</text>
</comment>
<dbReference type="InterPro" id="IPR017853">
    <property type="entry name" value="GH"/>
</dbReference>
<gene>
    <name evidence="14" type="ORF">MESINF_1218</name>
</gene>
<keyword evidence="5 8" id="KW-0378">Hydrolase</keyword>
<keyword evidence="4 11" id="KW-0479">Metal-binding</keyword>
<evidence type="ECO:0000256" key="5">
    <source>
        <dbReference type="ARBA" id="ARBA00022801"/>
    </source>
</evidence>
<feature type="domain" description="Beta-galactosidase trimerisation" evidence="13">
    <location>
        <begin position="382"/>
        <end position="569"/>
    </location>
</feature>
<evidence type="ECO:0000256" key="1">
    <source>
        <dbReference type="ARBA" id="ARBA00001412"/>
    </source>
</evidence>
<evidence type="ECO:0000313" key="14">
    <source>
        <dbReference type="EMBL" id="SSC12662.1"/>
    </source>
</evidence>
<name>A0A7Z7PP55_9BACT</name>
<dbReference type="GO" id="GO:0005975">
    <property type="term" value="P:carbohydrate metabolic process"/>
    <property type="evidence" value="ECO:0007669"/>
    <property type="project" value="InterPro"/>
</dbReference>
<protein>
    <recommendedName>
        <fullName evidence="3 8">Beta-galactosidase</fullName>
        <shortName evidence="8">Beta-gal</shortName>
        <ecNumber evidence="3 8">3.2.1.23</ecNumber>
    </recommendedName>
</protein>
<feature type="domain" description="Glycoside hydrolase family 42 N-terminal" evidence="12">
    <location>
        <begin position="8"/>
        <end position="373"/>
    </location>
</feature>
<feature type="active site" description="Proton donor" evidence="9">
    <location>
        <position position="143"/>
    </location>
</feature>
<evidence type="ECO:0000256" key="11">
    <source>
        <dbReference type="PIRSR" id="PIRSR001084-3"/>
    </source>
</evidence>
<dbReference type="AlphaFoldDB" id="A0A7Z7PP55"/>
<feature type="binding site" evidence="11">
    <location>
        <position position="152"/>
    </location>
    <ligand>
        <name>Zn(2+)</name>
        <dbReference type="ChEBI" id="CHEBI:29105"/>
    </ligand>
</feature>
<evidence type="ECO:0000256" key="3">
    <source>
        <dbReference type="ARBA" id="ARBA00012756"/>
    </source>
</evidence>
<evidence type="ECO:0000256" key="9">
    <source>
        <dbReference type="PIRSR" id="PIRSR001084-1"/>
    </source>
</evidence>
<proteinExistence type="inferred from homology"/>
<feature type="binding site" evidence="10">
    <location>
        <position position="304"/>
    </location>
    <ligand>
        <name>substrate</name>
    </ligand>
</feature>
<reference evidence="14 15" key="1">
    <citation type="submission" date="2017-01" db="EMBL/GenBank/DDBJ databases">
        <authorList>
            <person name="Erauso G."/>
        </authorList>
    </citation>
    <scope>NUCLEOTIDE SEQUENCE [LARGE SCALE GENOMIC DNA]</scope>
    <source>
        <strain evidence="14">MESINF1</strain>
    </source>
</reference>
<evidence type="ECO:0000259" key="12">
    <source>
        <dbReference type="Pfam" id="PF02449"/>
    </source>
</evidence>
<evidence type="ECO:0000256" key="4">
    <source>
        <dbReference type="ARBA" id="ARBA00022723"/>
    </source>
</evidence>
<feature type="binding site" evidence="11">
    <location>
        <position position="157"/>
    </location>
    <ligand>
        <name>Zn(2+)</name>
        <dbReference type="ChEBI" id="CHEBI:29105"/>
    </ligand>
</feature>
<feature type="binding site" evidence="10">
    <location>
        <position position="142"/>
    </location>
    <ligand>
        <name>substrate</name>
    </ligand>
</feature>
<feature type="binding site" evidence="10">
    <location>
        <position position="104"/>
    </location>
    <ligand>
        <name>substrate</name>
    </ligand>
</feature>
<dbReference type="GO" id="GO:0009341">
    <property type="term" value="C:beta-galactosidase complex"/>
    <property type="evidence" value="ECO:0007669"/>
    <property type="project" value="InterPro"/>
</dbReference>
<keyword evidence="6 11" id="KW-0862">Zinc</keyword>
<dbReference type="PANTHER" id="PTHR36447:SF2">
    <property type="entry name" value="BETA-GALACTOSIDASE YESZ"/>
    <property type="match status" value="1"/>
</dbReference>
<dbReference type="Proteomes" id="UP000250796">
    <property type="component" value="Chromosome MESINF"/>
</dbReference>
<dbReference type="GO" id="GO:0004565">
    <property type="term" value="F:beta-galactosidase activity"/>
    <property type="evidence" value="ECO:0007669"/>
    <property type="project" value="UniProtKB-EC"/>
</dbReference>
<dbReference type="InterPro" id="IPR029062">
    <property type="entry name" value="Class_I_gatase-like"/>
</dbReference>
<evidence type="ECO:0000256" key="6">
    <source>
        <dbReference type="ARBA" id="ARBA00022833"/>
    </source>
</evidence>
<feature type="active site" description="Nucleophile" evidence="9">
    <location>
        <position position="296"/>
    </location>
</feature>
<organism evidence="14 15">
    <name type="scientific">Mesotoga infera</name>
    <dbReference type="NCBI Taxonomy" id="1236046"/>
    <lineage>
        <taxon>Bacteria</taxon>
        <taxon>Thermotogati</taxon>
        <taxon>Thermotogota</taxon>
        <taxon>Thermotogae</taxon>
        <taxon>Kosmotogales</taxon>
        <taxon>Kosmotogaceae</taxon>
        <taxon>Mesotoga</taxon>
    </lineage>
</organism>
<evidence type="ECO:0000256" key="2">
    <source>
        <dbReference type="ARBA" id="ARBA00005940"/>
    </source>
</evidence>
<evidence type="ECO:0000256" key="8">
    <source>
        <dbReference type="PIRNR" id="PIRNR001084"/>
    </source>
</evidence>
<dbReference type="CDD" id="cd03143">
    <property type="entry name" value="A4_beta-galactosidase_middle_domain"/>
    <property type="match status" value="1"/>
</dbReference>
<dbReference type="SUPFAM" id="SSF52317">
    <property type="entry name" value="Class I glutamine amidotransferase-like"/>
    <property type="match status" value="1"/>
</dbReference>
<accession>A0A7Z7PP55</accession>
<sequence length="623" mass="72367">MNWFGAAYYPEHWPRERWKEDARMMAYLGINVVRIGEFSWSVVEKSPGDIDFSLLDEAIEVIYSEGIRVIMGTPTCTPPPWLVKRYPEILQVDRDGLTINAGSRRHYCFNSQVYREETIRIVKAYVEHYGRDPRVIAWQADNEYGCHNSTVCYCENCAIAFREWLKKRYGTLDRLNQRWGTVFWSQVYRDWDEIDPPRRSLSSPNPSLMLDYRRFSSDSVLEYHILQRDIIKKGSRAPLTHNFMVNFTEIDYKKMAEKVDFVSWDNYVMTDYDPDLQALNHDLMRSLKKSSFLVMEQQPGRVNWRVVNEAYPPEQMAFWIKQSMAHGAFGSLVFRFRQLPFGAEQFHSGLLNYDGSTTERAKAFAETVKELRNWKIDRLKKEAAIYIDYENFWIGETDNLNGNFNLLQDGILPLYKTIRSFGYNVDFLFPGDSPSGYSFVCIPSAFKLDPEFLEALQEFEGKIFITAMTSQKDENNNVRLQDNDSFKRLTGIRIIDAAGIKNPVRISFGKDEYIGGFVIEALELTDGCEEMAVYLEGPFKGKPAIVKKGRCYYLSTVGDIELFKELFELAGIKRMANGSARVLRTESNMVLLNPFPYNIRILIDGVVHNLREYEVKVVLPQRI</sequence>
<keyword evidence="15" id="KW-1185">Reference proteome</keyword>
<dbReference type="InterPro" id="IPR013529">
    <property type="entry name" value="Glyco_hydro_42_N"/>
</dbReference>